<feature type="domain" description="DUF985" evidence="3">
    <location>
        <begin position="80"/>
        <end position="212"/>
    </location>
</feature>
<reference evidence="4" key="1">
    <citation type="journal article" date="2020" name="bioRxiv">
        <title>Whole genome comparisons of ergot fungi reveals the divergence and evolution of species within the genus Claviceps are the result of varying mechanisms driving genome evolution and host range expansion.</title>
        <authorList>
            <person name="Wyka S.A."/>
            <person name="Mondo S.J."/>
            <person name="Liu M."/>
            <person name="Dettman J."/>
            <person name="Nalam V."/>
            <person name="Broders K.D."/>
        </authorList>
    </citation>
    <scope>NUCLEOTIDE SEQUENCE</scope>
    <source>
        <strain evidence="4">CCC 602</strain>
    </source>
</reference>
<keyword evidence="2" id="KW-0732">Signal</keyword>
<dbReference type="Gene3D" id="2.60.120.10">
    <property type="entry name" value="Jelly Rolls"/>
    <property type="match status" value="1"/>
</dbReference>
<sequence>MSLRISHLLLLLSLLLLAKATPSPSSAHPSTPETNSSSNSNSDSNNNNNNNSNNSNSNITINAHENETAKIPISHRPASQIIAHLKLTPNVERGYYAQTFQDPDTTCAGSNRSVSTLIYYLLEGADSPSRWHRLDATEVWHFYAGSPLTLSLSRDDGLPVTKHLLGPDVFDGQAPQVVVPKRVWQRAWSEGEWTLVGTTVAPGFTSTGFELAPPEWKPRGSC</sequence>
<dbReference type="InterPro" id="IPR011051">
    <property type="entry name" value="RmlC_Cupin_sf"/>
</dbReference>
<feature type="chain" id="PRO_5040312266" description="DUF985 domain-containing protein" evidence="2">
    <location>
        <begin position="21"/>
        <end position="222"/>
    </location>
</feature>
<dbReference type="CDD" id="cd06121">
    <property type="entry name" value="cupin_YML079wp"/>
    <property type="match status" value="1"/>
</dbReference>
<keyword evidence="5" id="KW-1185">Reference proteome</keyword>
<dbReference type="InterPro" id="IPR009327">
    <property type="entry name" value="Cupin_DUF985"/>
</dbReference>
<comment type="caution">
    <text evidence="4">The sequence shown here is derived from an EMBL/GenBank/DDBJ whole genome shotgun (WGS) entry which is preliminary data.</text>
</comment>
<gene>
    <name evidence="4" type="ORF">E4U43_007986</name>
</gene>
<organism evidence="4 5">
    <name type="scientific">Claviceps pusilla</name>
    <dbReference type="NCBI Taxonomy" id="123648"/>
    <lineage>
        <taxon>Eukaryota</taxon>
        <taxon>Fungi</taxon>
        <taxon>Dikarya</taxon>
        <taxon>Ascomycota</taxon>
        <taxon>Pezizomycotina</taxon>
        <taxon>Sordariomycetes</taxon>
        <taxon>Hypocreomycetidae</taxon>
        <taxon>Hypocreales</taxon>
        <taxon>Clavicipitaceae</taxon>
        <taxon>Claviceps</taxon>
    </lineage>
</organism>
<evidence type="ECO:0000256" key="1">
    <source>
        <dbReference type="SAM" id="MobiDB-lite"/>
    </source>
</evidence>
<dbReference type="OrthoDB" id="6614653at2759"/>
<name>A0A9P7T166_9HYPO</name>
<dbReference type="InterPro" id="IPR039935">
    <property type="entry name" value="YML079W-like"/>
</dbReference>
<evidence type="ECO:0000313" key="5">
    <source>
        <dbReference type="Proteomes" id="UP000748025"/>
    </source>
</evidence>
<dbReference type="Pfam" id="PF06172">
    <property type="entry name" value="Cupin_5"/>
    <property type="match status" value="1"/>
</dbReference>
<dbReference type="InterPro" id="IPR014710">
    <property type="entry name" value="RmlC-like_jellyroll"/>
</dbReference>
<dbReference type="PANTHER" id="PTHR33387:SF3">
    <property type="entry name" value="DUF985 DOMAIN-CONTAINING PROTEIN"/>
    <property type="match status" value="1"/>
</dbReference>
<dbReference type="SUPFAM" id="SSF51182">
    <property type="entry name" value="RmlC-like cupins"/>
    <property type="match status" value="1"/>
</dbReference>
<evidence type="ECO:0000256" key="2">
    <source>
        <dbReference type="SAM" id="SignalP"/>
    </source>
</evidence>
<feature type="signal peptide" evidence="2">
    <location>
        <begin position="1"/>
        <end position="20"/>
    </location>
</feature>
<feature type="region of interest" description="Disordered" evidence="1">
    <location>
        <begin position="21"/>
        <end position="59"/>
    </location>
</feature>
<dbReference type="EMBL" id="SRPW01000797">
    <property type="protein sequence ID" value="KAG6012002.1"/>
    <property type="molecule type" value="Genomic_DNA"/>
</dbReference>
<protein>
    <recommendedName>
        <fullName evidence="3">DUF985 domain-containing protein</fullName>
    </recommendedName>
</protein>
<dbReference type="AlphaFoldDB" id="A0A9P7T166"/>
<evidence type="ECO:0000313" key="4">
    <source>
        <dbReference type="EMBL" id="KAG6012002.1"/>
    </source>
</evidence>
<dbReference type="Proteomes" id="UP000748025">
    <property type="component" value="Unassembled WGS sequence"/>
</dbReference>
<accession>A0A9P7T166</accession>
<dbReference type="PANTHER" id="PTHR33387">
    <property type="entry name" value="RMLC-LIKE JELLY ROLL FOLD PROTEIN"/>
    <property type="match status" value="1"/>
</dbReference>
<feature type="compositionally biased region" description="Low complexity" evidence="1">
    <location>
        <begin position="21"/>
        <end position="58"/>
    </location>
</feature>
<proteinExistence type="predicted"/>
<evidence type="ECO:0000259" key="3">
    <source>
        <dbReference type="Pfam" id="PF06172"/>
    </source>
</evidence>